<dbReference type="PANTHER" id="PTHR42957">
    <property type="entry name" value="HELICASE MJ1565-RELATED"/>
    <property type="match status" value="1"/>
</dbReference>
<dbReference type="SUPFAM" id="SSF52540">
    <property type="entry name" value="P-loop containing nucleoside triphosphate hydrolases"/>
    <property type="match status" value="1"/>
</dbReference>
<accession>A0A0F9PRH5</accession>
<dbReference type="EMBL" id="LAZR01002655">
    <property type="protein sequence ID" value="KKN27237.1"/>
    <property type="molecule type" value="Genomic_DNA"/>
</dbReference>
<comment type="caution">
    <text evidence="2">The sequence shown here is derived from an EMBL/GenBank/DDBJ whole genome shotgun (WGS) entry which is preliminary data.</text>
</comment>
<dbReference type="PANTHER" id="PTHR42957:SF1">
    <property type="entry name" value="HELICASE MJ1565-RELATED"/>
    <property type="match status" value="1"/>
</dbReference>
<dbReference type="Gene3D" id="3.40.50.300">
    <property type="entry name" value="P-loop containing nucleotide triphosphate hydrolases"/>
    <property type="match status" value="2"/>
</dbReference>
<feature type="domain" description="Helicase HerA central" evidence="1">
    <location>
        <begin position="149"/>
        <end position="356"/>
    </location>
</feature>
<dbReference type="AlphaFoldDB" id="A0A0F9PRH5"/>
<dbReference type="InterPro" id="IPR027417">
    <property type="entry name" value="P-loop_NTPase"/>
</dbReference>
<dbReference type="InterPro" id="IPR002789">
    <property type="entry name" value="HerA_central"/>
</dbReference>
<proteinExistence type="predicted"/>
<organism evidence="2">
    <name type="scientific">marine sediment metagenome</name>
    <dbReference type="NCBI Taxonomy" id="412755"/>
    <lineage>
        <taxon>unclassified sequences</taxon>
        <taxon>metagenomes</taxon>
        <taxon>ecological metagenomes</taxon>
    </lineage>
</organism>
<reference evidence="2" key="1">
    <citation type="journal article" date="2015" name="Nature">
        <title>Complex archaea that bridge the gap between prokaryotes and eukaryotes.</title>
        <authorList>
            <person name="Spang A."/>
            <person name="Saw J.H."/>
            <person name="Jorgensen S.L."/>
            <person name="Zaremba-Niedzwiedzka K."/>
            <person name="Martijn J."/>
            <person name="Lind A.E."/>
            <person name="van Eijk R."/>
            <person name="Schleper C."/>
            <person name="Guy L."/>
            <person name="Ettema T.J."/>
        </authorList>
    </citation>
    <scope>NUCLEOTIDE SEQUENCE</scope>
</reference>
<evidence type="ECO:0000259" key="1">
    <source>
        <dbReference type="Pfam" id="PF01935"/>
    </source>
</evidence>
<dbReference type="Pfam" id="PF01935">
    <property type="entry name" value="DUF87"/>
    <property type="match status" value="1"/>
</dbReference>
<dbReference type="InterPro" id="IPR008571">
    <property type="entry name" value="HerA-like"/>
</dbReference>
<sequence>MAIKAGIIFNYLQFPDVSHFPFVINKSNDRLFLQKGLFVSTQSSEGFLIGIIERIILLNEYFTDALTIKAYNNNDNPNILKGLFPSDDFEFAIAIVKCLGVIRFKGKTTDDIERIQRMTYPASPGKEVYIVEEQLLNKFIGFDRENGLNLGKVKVTNSDANINMDRLLNKHFAILSISGGGKSYLTSILIEELLNRNKDNGTPAIILFDVHGEYLYLDKIPEFKGKVHVHDVSYFQISVPKMSVYSYKKYQEEISNVQVRELSKYIKKLNRNKDKKHRYTINDIIESIEKEPEGNKNTRQALIGWLSDLERLTLFGSQENPNLEKILNPQEITIFNFQKQISIRKKQIIVDYICNRLFKLRRLDKIPPFLLIVEEAHQFCPEAAHSKAISKPIIEIIAREGRKFMSCLCLISQRPKKLSTTALSQCNSKMVLNIKNPYDLKHLMDSSEAISKEYITMISSLGVGEMLVMGNAVNYPVFVDIRRRNHKSGSDFVSLAQVCLNWEKNQLG</sequence>
<protein>
    <recommendedName>
        <fullName evidence="1">Helicase HerA central domain-containing protein</fullName>
    </recommendedName>
</protein>
<gene>
    <name evidence="2" type="ORF">LCGC14_0866710</name>
</gene>
<evidence type="ECO:0000313" key="2">
    <source>
        <dbReference type="EMBL" id="KKN27237.1"/>
    </source>
</evidence>
<name>A0A0F9PRH5_9ZZZZ</name>